<feature type="transmembrane region" description="Helical" evidence="1">
    <location>
        <begin position="81"/>
        <end position="100"/>
    </location>
</feature>
<protein>
    <submittedName>
        <fullName evidence="2">Uncharacterized protein</fullName>
    </submittedName>
</protein>
<feature type="transmembrane region" description="Helical" evidence="1">
    <location>
        <begin position="112"/>
        <end position="131"/>
    </location>
</feature>
<keyword evidence="1" id="KW-1133">Transmembrane helix</keyword>
<organism evidence="2 3">
    <name type="scientific">Lentzea roselyniae</name>
    <dbReference type="NCBI Taxonomy" id="531940"/>
    <lineage>
        <taxon>Bacteria</taxon>
        <taxon>Bacillati</taxon>
        <taxon>Actinomycetota</taxon>
        <taxon>Actinomycetes</taxon>
        <taxon>Pseudonocardiales</taxon>
        <taxon>Pseudonocardiaceae</taxon>
        <taxon>Lentzea</taxon>
    </lineage>
</organism>
<evidence type="ECO:0000313" key="2">
    <source>
        <dbReference type="EMBL" id="GAA3685705.1"/>
    </source>
</evidence>
<evidence type="ECO:0000256" key="1">
    <source>
        <dbReference type="SAM" id="Phobius"/>
    </source>
</evidence>
<keyword evidence="3" id="KW-1185">Reference proteome</keyword>
<reference evidence="3" key="1">
    <citation type="journal article" date="2019" name="Int. J. Syst. Evol. Microbiol.">
        <title>The Global Catalogue of Microorganisms (GCM) 10K type strain sequencing project: providing services to taxonomists for standard genome sequencing and annotation.</title>
        <authorList>
            <consortium name="The Broad Institute Genomics Platform"/>
            <consortium name="The Broad Institute Genome Sequencing Center for Infectious Disease"/>
            <person name="Wu L."/>
            <person name="Ma J."/>
        </authorList>
    </citation>
    <scope>NUCLEOTIDE SEQUENCE [LARGE SCALE GENOMIC DNA]</scope>
    <source>
        <strain evidence="3">JCM 17494</strain>
    </source>
</reference>
<gene>
    <name evidence="2" type="ORF">GCM10022267_85670</name>
</gene>
<dbReference type="RefSeq" id="WP_346136830.1">
    <property type="nucleotide sequence ID" value="NZ_BAABBE010000051.1"/>
</dbReference>
<dbReference type="EMBL" id="BAABBE010000051">
    <property type="protein sequence ID" value="GAA3685705.1"/>
    <property type="molecule type" value="Genomic_DNA"/>
</dbReference>
<feature type="transmembrane region" description="Helical" evidence="1">
    <location>
        <begin position="58"/>
        <end position="75"/>
    </location>
</feature>
<keyword evidence="1" id="KW-0472">Membrane</keyword>
<keyword evidence="1" id="KW-0812">Transmembrane</keyword>
<dbReference type="Proteomes" id="UP001500711">
    <property type="component" value="Unassembled WGS sequence"/>
</dbReference>
<evidence type="ECO:0000313" key="3">
    <source>
        <dbReference type="Proteomes" id="UP001500711"/>
    </source>
</evidence>
<proteinExistence type="predicted"/>
<name>A0ABP7CAT5_9PSEU</name>
<accession>A0ABP7CAT5</accession>
<comment type="caution">
    <text evidence="2">The sequence shown here is derived from an EMBL/GenBank/DDBJ whole genome shotgun (WGS) entry which is preliminary data.</text>
</comment>
<sequence length="136" mass="14211">MPAGRVSERIGGAITALGIAAGMLSVRHTAGHVADKAYKGLEVPQGAGHVRYHMVREAVITTTALSTVVMGVAAGPGRDRAMWRAMATIGIGYSAAMWSARPISGTWAPNRKALVVHAVSTAGLCIGVWLLRPARR</sequence>